<dbReference type="OMA" id="WPRILIL"/>
<proteinExistence type="predicted"/>
<dbReference type="Proteomes" id="UP000029712">
    <property type="component" value="Chromosome"/>
</dbReference>
<dbReference type="OrthoDB" id="398060at2"/>
<reference evidence="1 2" key="2">
    <citation type="submission" date="2018-10" db="EMBL/GenBank/DDBJ databases">
        <title>Detection and isolation of Mycoplasma hominis as a predominant microorganism from pelvic cavity of patient with salpingitis and tubo-ovarian abscess.</title>
        <authorList>
            <person name="Guschin A.E."/>
            <person name="Khayrullina G.A."/>
            <person name="Rakovskaya I.V."/>
            <person name="Shelenkov A.A."/>
            <person name="Shagin D.A."/>
        </authorList>
    </citation>
    <scope>NUCLEOTIDE SEQUENCE [LARGE SCALE GENOMIC DNA]</scope>
    <source>
        <strain evidence="2">TOA</strain>
    </source>
</reference>
<evidence type="ECO:0000313" key="1">
    <source>
        <dbReference type="EMBL" id="AYN65195.1"/>
    </source>
</evidence>
<accession>A0A454C950</accession>
<sequence length="270" mass="31850">MDNRKQELKQLKKIPLQENWPRILILLISAIGLLVLIYITLVFKNKYEESFELEIFNDIFVSCLVGIFSGALLVLASFILLDVFKRNKIKNFFEYYCYLSSLKSKNKFLFFKNYDLREIINNKNQLTKQEFICFVAEKLNYTMPSIEYKNLVNEINSDFAKHSFLDPDFKKQKKATLTRLIIFEIIIPLFISIALIVLIACLFNNDDQPIRAIYRLIIILVSAIIVLSLSILIYELFILSKVKNYQNFNNLYLLSFNNYSYKYLNSSLVR</sequence>
<organism evidence="1 2">
    <name type="scientific">Metamycoplasma hominis</name>
    <name type="common">Mycoplasma hominis</name>
    <dbReference type="NCBI Taxonomy" id="2098"/>
    <lineage>
        <taxon>Bacteria</taxon>
        <taxon>Bacillati</taxon>
        <taxon>Mycoplasmatota</taxon>
        <taxon>Mycoplasmoidales</taxon>
        <taxon>Metamycoplasmataceae</taxon>
        <taxon>Metamycoplasma</taxon>
    </lineage>
</organism>
<gene>
    <name evidence="1" type="ORF">KN71_000485</name>
</gene>
<dbReference type="RefSeq" id="WP_012855348.1">
    <property type="nucleotide sequence ID" value="NZ_CP011538.1"/>
</dbReference>
<dbReference type="EMBL" id="CP033021">
    <property type="protein sequence ID" value="AYN65195.1"/>
    <property type="molecule type" value="Genomic_DNA"/>
</dbReference>
<reference evidence="1 2" key="1">
    <citation type="submission" date="2014-08" db="EMBL/GenBank/DDBJ databases">
        <authorList>
            <person name="Kuleshov K."/>
            <person name="Dedkov V."/>
            <person name="Markelov M."/>
            <person name="Pimkina E."/>
        </authorList>
    </citation>
    <scope>NUCLEOTIDE SEQUENCE [LARGE SCALE GENOMIC DNA]</scope>
    <source>
        <strain evidence="2">TOA</strain>
    </source>
</reference>
<evidence type="ECO:0000313" key="2">
    <source>
        <dbReference type="Proteomes" id="UP000029712"/>
    </source>
</evidence>
<protein>
    <submittedName>
        <fullName evidence="1">Uncharacterized protein</fullName>
    </submittedName>
</protein>
<name>A0A454C950_METHO</name>
<dbReference type="AlphaFoldDB" id="A0A454C950"/>